<dbReference type="EMBL" id="CVUD02000124">
    <property type="protein sequence ID" value="SEH76577.1"/>
    <property type="molecule type" value="Genomic_DNA"/>
</dbReference>
<dbReference type="Proteomes" id="UP000198559">
    <property type="component" value="Unassembled WGS sequence"/>
</dbReference>
<proteinExistence type="predicted"/>
<evidence type="ECO:0000313" key="2">
    <source>
        <dbReference type="Proteomes" id="UP000198559"/>
    </source>
</evidence>
<evidence type="ECO:0000313" key="1">
    <source>
        <dbReference type="EMBL" id="SEH76577.1"/>
    </source>
</evidence>
<gene>
    <name evidence="1" type="ORF">BAZSYMB_SCAFFOLD00028_11</name>
</gene>
<accession>A0A1H6KSM9</accession>
<protein>
    <submittedName>
        <fullName evidence="1">Uncharacterized protein</fullName>
    </submittedName>
</protein>
<sequence length="42" mass="4663">MESIFYLTLRGLTITTVALNFIIAKVLPEGLTAQLLILLKMV</sequence>
<reference evidence="2" key="1">
    <citation type="submission" date="2016-06" db="EMBL/GenBank/DDBJ databases">
        <authorList>
            <person name="Petersen J."/>
            <person name="Sayavedra L."/>
        </authorList>
    </citation>
    <scope>NUCLEOTIDE SEQUENCE [LARGE SCALE GENOMIC DNA]</scope>
    <source>
        <strain evidence="2">BazSymB</strain>
    </source>
</reference>
<organism evidence="1 2">
    <name type="scientific">Bathymodiolus azoricus thioautotrophic gill symbiont</name>
    <dbReference type="NCBI Taxonomy" id="235205"/>
    <lineage>
        <taxon>Bacteria</taxon>
        <taxon>Pseudomonadati</taxon>
        <taxon>Pseudomonadota</taxon>
        <taxon>Gammaproteobacteria</taxon>
        <taxon>sulfur-oxidizing symbionts</taxon>
    </lineage>
</organism>
<name>A0A1H6KSM9_9GAMM</name>
<dbReference type="AlphaFoldDB" id="A0A1H6KSM9"/>